<dbReference type="Proteomes" id="UP000778951">
    <property type="component" value="Unassembled WGS sequence"/>
</dbReference>
<keyword evidence="2" id="KW-1185">Reference proteome</keyword>
<organism evidence="1 2">
    <name type="scientific">Entomospira culicis</name>
    <dbReference type="NCBI Taxonomy" id="2719989"/>
    <lineage>
        <taxon>Bacteria</taxon>
        <taxon>Pseudomonadati</taxon>
        <taxon>Spirochaetota</taxon>
        <taxon>Spirochaetia</taxon>
        <taxon>Spirochaetales</taxon>
        <taxon>Spirochaetaceae</taxon>
        <taxon>Entomospira</taxon>
    </lineage>
</organism>
<reference evidence="1" key="1">
    <citation type="submission" date="2020-03" db="EMBL/GenBank/DDBJ databases">
        <title>Spirochaetal bacteria isolated from arthropods constitute a novel genus Entomospira genus novum within the order Spirochaetales.</title>
        <authorList>
            <person name="Grana-Miraglia L."/>
            <person name="Sikutova S."/>
            <person name="Fingerle V."/>
            <person name="Sing A."/>
            <person name="Castillo-Ramirez S."/>
            <person name="Margos G."/>
            <person name="Rudolf I."/>
        </authorList>
    </citation>
    <scope>NUCLEOTIDE SEQUENCE</scope>
    <source>
        <strain evidence="1">BR149</strain>
    </source>
</reference>
<dbReference type="RefSeq" id="WP_167695709.1">
    <property type="nucleotide sequence ID" value="NZ_CP118181.1"/>
</dbReference>
<comment type="caution">
    <text evidence="1">The sequence shown here is derived from an EMBL/GenBank/DDBJ whole genome shotgun (WGS) entry which is preliminary data.</text>
</comment>
<sequence length="191" mass="22266">MANLYFLMASLPTLSVNDDAPRMPYPEFLKQAHGGLGEQEYRRLLSFDLQNIPTDLKGLGNVEKKFWHWEIAVRNELVKLRAKAFNMKEEEFLHTGVDIDSADIRQTALNAFEESDPLKVEIELNKARWALLESERTLEYFSMESLLIYSMQLQLITRRSLFTKELGEANYQKEYELILGEAKTVLMENIR</sequence>
<protein>
    <submittedName>
        <fullName evidence="1">DUF2764 family protein</fullName>
    </submittedName>
</protein>
<dbReference type="EMBL" id="JAATLM010000001">
    <property type="protein sequence ID" value="NIZ69624.1"/>
    <property type="molecule type" value="Genomic_DNA"/>
</dbReference>
<evidence type="ECO:0000313" key="1">
    <source>
        <dbReference type="EMBL" id="NIZ69624.1"/>
    </source>
</evidence>
<dbReference type="AlphaFoldDB" id="A0A968GFK2"/>
<proteinExistence type="predicted"/>
<accession>A0A968GFK2</accession>
<evidence type="ECO:0000313" key="2">
    <source>
        <dbReference type="Proteomes" id="UP000778951"/>
    </source>
</evidence>
<name>A0A968GFK2_9SPIO</name>
<gene>
    <name evidence="1" type="ORF">HCT48_05270</name>
</gene>